<evidence type="ECO:0000256" key="1">
    <source>
        <dbReference type="PIRSR" id="PIRSR605493-1"/>
    </source>
</evidence>
<dbReference type="InParanoid" id="L8GB40"/>
<feature type="binding site" evidence="1">
    <location>
        <begin position="86"/>
        <end position="89"/>
    </location>
    <ligand>
        <name>substrate</name>
    </ligand>
</feature>
<dbReference type="STRING" id="658429.L8GB40"/>
<comment type="cofactor">
    <cofactor evidence="1">
        <name>Mg(2+)</name>
        <dbReference type="ChEBI" id="CHEBI:18420"/>
    </cofactor>
</comment>
<dbReference type="InterPro" id="IPR005493">
    <property type="entry name" value="RraA/RraA-like"/>
</dbReference>
<keyword evidence="3" id="KW-1185">Reference proteome</keyword>
<keyword evidence="1" id="KW-0460">Magnesium</keyword>
<dbReference type="VEuPathDB" id="FungiDB:GMDG_04348"/>
<dbReference type="GO" id="GO:0046872">
    <property type="term" value="F:metal ion binding"/>
    <property type="evidence" value="ECO:0007669"/>
    <property type="project" value="UniProtKB-KW"/>
</dbReference>
<dbReference type="GO" id="GO:0008948">
    <property type="term" value="F:oxaloacetate decarboxylase activity"/>
    <property type="evidence" value="ECO:0007669"/>
    <property type="project" value="TreeGrafter"/>
</dbReference>
<evidence type="ECO:0000313" key="2">
    <source>
        <dbReference type="EMBL" id="ELR09868.1"/>
    </source>
</evidence>
<dbReference type="AlphaFoldDB" id="L8GB40"/>
<dbReference type="PANTHER" id="PTHR33254:SF4">
    <property type="entry name" value="4-HYDROXY-4-METHYL-2-OXOGLUTARATE ALDOLASE 3-RELATED"/>
    <property type="match status" value="1"/>
</dbReference>
<dbReference type="FunCoup" id="L8GB40">
    <property type="interactions" value="11"/>
</dbReference>
<dbReference type="SUPFAM" id="SSF89562">
    <property type="entry name" value="RraA-like"/>
    <property type="match status" value="1"/>
</dbReference>
<dbReference type="HOGENOM" id="CLU_072626_0_1_1"/>
<dbReference type="Gene3D" id="3.50.30.40">
    <property type="entry name" value="Ribonuclease E inhibitor RraA/RraA-like"/>
    <property type="match status" value="1"/>
</dbReference>
<feature type="binding site" evidence="1">
    <location>
        <position position="108"/>
    </location>
    <ligand>
        <name>substrate</name>
    </ligand>
</feature>
<protein>
    <submittedName>
        <fullName evidence="2">Uncharacterized protein</fullName>
    </submittedName>
</protein>
<dbReference type="Proteomes" id="UP000011064">
    <property type="component" value="Unassembled WGS sequence"/>
</dbReference>
<gene>
    <name evidence="2" type="ORF">GMDG_04348</name>
</gene>
<dbReference type="PANTHER" id="PTHR33254">
    <property type="entry name" value="4-HYDROXY-4-METHYL-2-OXOGLUTARATE ALDOLASE 3-RELATED"/>
    <property type="match status" value="1"/>
</dbReference>
<proteinExistence type="predicted"/>
<feature type="binding site" evidence="1">
    <location>
        <position position="109"/>
    </location>
    <ligand>
        <name>Mg(2+)</name>
        <dbReference type="ChEBI" id="CHEBI:18420"/>
    </ligand>
</feature>
<dbReference type="Pfam" id="PF03737">
    <property type="entry name" value="RraA-like"/>
    <property type="match status" value="1"/>
</dbReference>
<accession>L8GB40</accession>
<organism evidence="2 3">
    <name type="scientific">Pseudogymnoascus destructans (strain ATCC MYA-4855 / 20631-21)</name>
    <name type="common">Bat white-nose syndrome fungus</name>
    <name type="synonym">Geomyces destructans</name>
    <dbReference type="NCBI Taxonomy" id="658429"/>
    <lineage>
        <taxon>Eukaryota</taxon>
        <taxon>Fungi</taxon>
        <taxon>Dikarya</taxon>
        <taxon>Ascomycota</taxon>
        <taxon>Pezizomycotina</taxon>
        <taxon>Leotiomycetes</taxon>
        <taxon>Thelebolales</taxon>
        <taxon>Thelebolaceae</taxon>
        <taxon>Pseudogymnoascus</taxon>
    </lineage>
</organism>
<dbReference type="OrthoDB" id="1476984at2759"/>
<evidence type="ECO:0000313" key="3">
    <source>
        <dbReference type="Proteomes" id="UP000011064"/>
    </source>
</evidence>
<keyword evidence="1" id="KW-0479">Metal-binding</keyword>
<sequence length="208" mass="21215">MSTPATPATLAALSAYSACDISDALLALRLPHGGFIPDLSPISPPAIYTLSCAAVQHPRRNALDGSRAYGYDINPIRPPSHAAMLGGILAMRLKYRGVRAVIAHGRVRDVGEIRGVELPVWSLGTSTVGSGGGVKAHAVDVVVEVGGVSVKAGDVVVADPGNGVVVIPAEKVGEVLALLPGLAVADGRVKEAVGGGMGVGEAFKRFRK</sequence>
<dbReference type="GO" id="GO:0047443">
    <property type="term" value="F:4-hydroxy-4-methyl-2-oxoglutarate aldolase activity"/>
    <property type="evidence" value="ECO:0007669"/>
    <property type="project" value="TreeGrafter"/>
</dbReference>
<dbReference type="InterPro" id="IPR036704">
    <property type="entry name" value="RraA/RraA-like_sf"/>
</dbReference>
<name>L8GB40_PSED2</name>
<reference evidence="3" key="1">
    <citation type="submission" date="2010-09" db="EMBL/GenBank/DDBJ databases">
        <title>The genome sequence of Geomyces destructans 20631-21.</title>
        <authorList>
            <consortium name="The Broad Institute Genome Sequencing Platform"/>
            <person name="Cuomo C.A."/>
            <person name="Blehert D.S."/>
            <person name="Lorch J.M."/>
            <person name="Young S.K."/>
            <person name="Zeng Q."/>
            <person name="Gargeya S."/>
            <person name="Fitzgerald M."/>
            <person name="Haas B."/>
            <person name="Abouelleil A."/>
            <person name="Alvarado L."/>
            <person name="Arachchi H.M."/>
            <person name="Berlin A."/>
            <person name="Brown A."/>
            <person name="Chapman S.B."/>
            <person name="Chen Z."/>
            <person name="Dunbar C."/>
            <person name="Freedman E."/>
            <person name="Gearin G."/>
            <person name="Gellesch M."/>
            <person name="Goldberg J."/>
            <person name="Griggs A."/>
            <person name="Gujja S."/>
            <person name="Heiman D."/>
            <person name="Howarth C."/>
            <person name="Larson L."/>
            <person name="Lui A."/>
            <person name="MacDonald P.J.P."/>
            <person name="Montmayeur A."/>
            <person name="Murphy C."/>
            <person name="Neiman D."/>
            <person name="Pearson M."/>
            <person name="Priest M."/>
            <person name="Roberts A."/>
            <person name="Saif S."/>
            <person name="Shea T."/>
            <person name="Shenoy N."/>
            <person name="Sisk P."/>
            <person name="Stolte C."/>
            <person name="Sykes S."/>
            <person name="Wortman J."/>
            <person name="Nusbaum C."/>
            <person name="Birren B."/>
        </authorList>
    </citation>
    <scope>NUCLEOTIDE SEQUENCE [LARGE SCALE GENOMIC DNA]</scope>
    <source>
        <strain evidence="3">ATCC MYA-4855 / 20631-21</strain>
    </source>
</reference>
<dbReference type="EMBL" id="GL573245">
    <property type="protein sequence ID" value="ELR09868.1"/>
    <property type="molecule type" value="Genomic_DNA"/>
</dbReference>